<protein>
    <submittedName>
        <fullName evidence="2">Uncharacterized protein</fullName>
    </submittedName>
</protein>
<dbReference type="EMBL" id="BOMN01000054">
    <property type="protein sequence ID" value="GIE21180.1"/>
    <property type="molecule type" value="Genomic_DNA"/>
</dbReference>
<proteinExistence type="predicted"/>
<dbReference type="Proteomes" id="UP000603200">
    <property type="component" value="Unassembled WGS sequence"/>
</dbReference>
<sequence>MARWPGKLTLSGPLAPGAHSERSAGLEGPVRAAGLTLSGLPALRAHPEQPTGPQAHPKQPAGPGSSPLAARLARKRARPREAPP</sequence>
<keyword evidence="3" id="KW-1185">Reference proteome</keyword>
<name>A0ABQ3ZRH5_9ACTN</name>
<feature type="region of interest" description="Disordered" evidence="1">
    <location>
        <begin position="1"/>
        <end position="84"/>
    </location>
</feature>
<reference evidence="2 3" key="1">
    <citation type="submission" date="2021-01" db="EMBL/GenBank/DDBJ databases">
        <title>Whole genome shotgun sequence of Actinoplanes humidus NBRC 14915.</title>
        <authorList>
            <person name="Komaki H."/>
            <person name="Tamura T."/>
        </authorList>
    </citation>
    <scope>NUCLEOTIDE SEQUENCE [LARGE SCALE GENOMIC DNA]</scope>
    <source>
        <strain evidence="2 3">NBRC 14915</strain>
    </source>
</reference>
<evidence type="ECO:0000256" key="1">
    <source>
        <dbReference type="SAM" id="MobiDB-lite"/>
    </source>
</evidence>
<accession>A0ABQ3ZRH5</accession>
<organism evidence="2 3">
    <name type="scientific">Winogradskya humida</name>
    <dbReference type="NCBI Taxonomy" id="113566"/>
    <lineage>
        <taxon>Bacteria</taxon>
        <taxon>Bacillati</taxon>
        <taxon>Actinomycetota</taxon>
        <taxon>Actinomycetes</taxon>
        <taxon>Micromonosporales</taxon>
        <taxon>Micromonosporaceae</taxon>
        <taxon>Winogradskya</taxon>
    </lineage>
</organism>
<gene>
    <name evidence="2" type="ORF">Ahu01nite_042820</name>
</gene>
<evidence type="ECO:0000313" key="3">
    <source>
        <dbReference type="Proteomes" id="UP000603200"/>
    </source>
</evidence>
<evidence type="ECO:0000313" key="2">
    <source>
        <dbReference type="EMBL" id="GIE21180.1"/>
    </source>
</evidence>
<comment type="caution">
    <text evidence="2">The sequence shown here is derived from an EMBL/GenBank/DDBJ whole genome shotgun (WGS) entry which is preliminary data.</text>
</comment>